<organism evidence="2 3">
    <name type="scientific">Pseudonocardia kunmingensis</name>
    <dbReference type="NCBI Taxonomy" id="630975"/>
    <lineage>
        <taxon>Bacteria</taxon>
        <taxon>Bacillati</taxon>
        <taxon>Actinomycetota</taxon>
        <taxon>Actinomycetes</taxon>
        <taxon>Pseudonocardiales</taxon>
        <taxon>Pseudonocardiaceae</taxon>
        <taxon>Pseudonocardia</taxon>
    </lineage>
</organism>
<accession>A0A543D9C0</accession>
<dbReference type="AlphaFoldDB" id="A0A543D9C0"/>
<dbReference type="EMBL" id="VFPA01000004">
    <property type="protein sequence ID" value="TQM05939.1"/>
    <property type="molecule type" value="Genomic_DNA"/>
</dbReference>
<comment type="caution">
    <text evidence="2">The sequence shown here is derived from an EMBL/GenBank/DDBJ whole genome shotgun (WGS) entry which is preliminary data.</text>
</comment>
<dbReference type="RefSeq" id="WP_142059504.1">
    <property type="nucleotide sequence ID" value="NZ_VFPA01000004.1"/>
</dbReference>
<feature type="transmembrane region" description="Helical" evidence="1">
    <location>
        <begin position="26"/>
        <end position="46"/>
    </location>
</feature>
<protein>
    <submittedName>
        <fullName evidence="2">HAMP domain-containing protein</fullName>
    </submittedName>
</protein>
<feature type="transmembrane region" description="Helical" evidence="1">
    <location>
        <begin position="131"/>
        <end position="153"/>
    </location>
</feature>
<keyword evidence="3" id="KW-1185">Reference proteome</keyword>
<evidence type="ECO:0000313" key="2">
    <source>
        <dbReference type="EMBL" id="TQM05939.1"/>
    </source>
</evidence>
<proteinExistence type="predicted"/>
<sequence length="463" mass="46924">MRRTTAPQLPPFPQPRFAGGVHSGPLAALAALLAGAVALLAVALVGDGSWPDWRLATVLAVVAVLGHALLWVGLVGPVRRFGDAMARMVTEDRADRVPRSRATELDRIAIALYRFHRIRPGRRGLRSRRHVPLAVAPCLAAVVVLCWAIPAAAATVGGVAPQADVVAREAGAGAGARAQELGAALRDGLSVLERAADPPTGAAVADPATTAAQALEAERLFRSVSVVDAAGRAVATAGRPPAAPLDAGGREPRVVQANTSGAEPLVVASTPMWDGASTLVAEFDPRGLNDVIRADGVHTRVVDARQATVLDTSGYTAFAPLRDPALGTLAATASTGAPAVATPGGERVAAAARVGAPGSATDVGWVLVEDQDVTAAAFAGDGSRRAALVVIAVSASLALAAIAWTAVTVVAPARRLVRHVEALAAGQPVPPLAAQRLDEIGTAVAATNRFAAARARPGAVARA</sequence>
<keyword evidence="1" id="KW-0472">Membrane</keyword>
<keyword evidence="1" id="KW-1133">Transmembrane helix</keyword>
<evidence type="ECO:0000256" key="1">
    <source>
        <dbReference type="SAM" id="Phobius"/>
    </source>
</evidence>
<dbReference type="OrthoDB" id="3565059at2"/>
<gene>
    <name evidence="2" type="ORF">FB558_6163</name>
</gene>
<name>A0A543D9C0_9PSEU</name>
<feature type="transmembrane region" description="Helical" evidence="1">
    <location>
        <begin position="386"/>
        <end position="411"/>
    </location>
</feature>
<dbReference type="Proteomes" id="UP000315677">
    <property type="component" value="Unassembled WGS sequence"/>
</dbReference>
<dbReference type="Gene3D" id="6.10.340.10">
    <property type="match status" value="1"/>
</dbReference>
<feature type="transmembrane region" description="Helical" evidence="1">
    <location>
        <begin position="58"/>
        <end position="78"/>
    </location>
</feature>
<keyword evidence="1" id="KW-0812">Transmembrane</keyword>
<reference evidence="2 3" key="1">
    <citation type="submission" date="2019-06" db="EMBL/GenBank/DDBJ databases">
        <title>Sequencing the genomes of 1000 actinobacteria strains.</title>
        <authorList>
            <person name="Klenk H.-P."/>
        </authorList>
    </citation>
    <scope>NUCLEOTIDE SEQUENCE [LARGE SCALE GENOMIC DNA]</scope>
    <source>
        <strain evidence="2 3">DSM 45301</strain>
    </source>
</reference>
<evidence type="ECO:0000313" key="3">
    <source>
        <dbReference type="Proteomes" id="UP000315677"/>
    </source>
</evidence>